<evidence type="ECO:0000313" key="5">
    <source>
        <dbReference type="Proteomes" id="UP000285860"/>
    </source>
</evidence>
<proteinExistence type="predicted"/>
<evidence type="ECO:0000313" key="4">
    <source>
        <dbReference type="EMBL" id="RKK91412.1"/>
    </source>
</evidence>
<accession>A0A420PFY2</accession>
<dbReference type="PROSITE" id="PS50088">
    <property type="entry name" value="ANK_REPEAT"/>
    <property type="match status" value="2"/>
</dbReference>
<keyword evidence="2 3" id="KW-0040">ANK repeat</keyword>
<dbReference type="InterPro" id="IPR036770">
    <property type="entry name" value="Ankyrin_rpt-contain_sf"/>
</dbReference>
<dbReference type="Pfam" id="PF12796">
    <property type="entry name" value="Ank_2"/>
    <property type="match status" value="1"/>
</dbReference>
<evidence type="ECO:0000256" key="1">
    <source>
        <dbReference type="ARBA" id="ARBA00022737"/>
    </source>
</evidence>
<gene>
    <name evidence="4" type="ORF">BFJ68_g16214</name>
</gene>
<dbReference type="VEuPathDB" id="FungiDB:FOZG_12877"/>
<dbReference type="VEuPathDB" id="FungiDB:FOC1_g10002249"/>
<evidence type="ECO:0000256" key="3">
    <source>
        <dbReference type="PROSITE-ProRule" id="PRU00023"/>
    </source>
</evidence>
<dbReference type="PANTHER" id="PTHR24166">
    <property type="entry name" value="ROLLING PEBBLES, ISOFORM B"/>
    <property type="match status" value="1"/>
</dbReference>
<keyword evidence="1" id="KW-0677">Repeat</keyword>
<reference evidence="4 5" key="1">
    <citation type="journal article" date="2018" name="Sci. Rep.">
        <title>Characterisation of pathogen-specific regions and novel effector candidates in Fusarium oxysporum f. sp. cepae.</title>
        <authorList>
            <person name="Armitage A.D."/>
            <person name="Taylor A."/>
            <person name="Sobczyk M.K."/>
            <person name="Baxter L."/>
            <person name="Greenfield B.P."/>
            <person name="Bates H.J."/>
            <person name="Wilson F."/>
            <person name="Jackson A.C."/>
            <person name="Ott S."/>
            <person name="Harrison R.J."/>
            <person name="Clarkson J.P."/>
        </authorList>
    </citation>
    <scope>NUCLEOTIDE SEQUENCE [LARGE SCALE GENOMIC DNA]</scope>
    <source>
        <strain evidence="4 5">Fo_A28</strain>
    </source>
</reference>
<dbReference type="InterPro" id="IPR002110">
    <property type="entry name" value="Ankyrin_rpt"/>
</dbReference>
<sequence>MLRQWLSFISKRKAQLNSTSLGAPAALIEAAKGGHEAVVEAVVELLLEEGATIETMDASGDTALVHSVKCNHEAVVALLLQIGANAEAEDKHGVACLMIAVKNCNKAIMDLLIQHGAKKSWSYYRARIF</sequence>
<dbReference type="PROSITE" id="PS50297">
    <property type="entry name" value="ANK_REP_REGION"/>
    <property type="match status" value="1"/>
</dbReference>
<comment type="caution">
    <text evidence="4">The sequence shown here is derived from an EMBL/GenBank/DDBJ whole genome shotgun (WGS) entry which is preliminary data.</text>
</comment>
<feature type="repeat" description="ANK" evidence="3">
    <location>
        <begin position="59"/>
        <end position="91"/>
    </location>
</feature>
<dbReference type="SMART" id="SM00248">
    <property type="entry name" value="ANK"/>
    <property type="match status" value="3"/>
</dbReference>
<evidence type="ECO:0000256" key="2">
    <source>
        <dbReference type="ARBA" id="ARBA00023043"/>
    </source>
</evidence>
<feature type="repeat" description="ANK" evidence="3">
    <location>
        <begin position="22"/>
        <end position="58"/>
    </location>
</feature>
<dbReference type="PANTHER" id="PTHR24166:SF48">
    <property type="entry name" value="PROTEIN VAPYRIN"/>
    <property type="match status" value="1"/>
</dbReference>
<dbReference type="SUPFAM" id="SSF48403">
    <property type="entry name" value="Ankyrin repeat"/>
    <property type="match status" value="1"/>
</dbReference>
<protein>
    <submittedName>
        <fullName evidence="4">Uncharacterized protein</fullName>
    </submittedName>
</protein>
<dbReference type="Proteomes" id="UP000285860">
    <property type="component" value="Unassembled WGS sequence"/>
</dbReference>
<dbReference type="InterPro" id="IPR050889">
    <property type="entry name" value="Dendritic_Spine_Reg/Scaffold"/>
</dbReference>
<name>A0A420PFY2_FUSOX</name>
<dbReference type="EMBL" id="MRCY01000230">
    <property type="protein sequence ID" value="RKK91412.1"/>
    <property type="molecule type" value="Genomic_DNA"/>
</dbReference>
<dbReference type="Gene3D" id="1.25.40.20">
    <property type="entry name" value="Ankyrin repeat-containing domain"/>
    <property type="match status" value="1"/>
</dbReference>
<dbReference type="AlphaFoldDB" id="A0A420PFY2"/>
<dbReference type="VEuPathDB" id="FungiDB:FOMG_15121"/>
<organism evidence="4 5">
    <name type="scientific">Fusarium oxysporum</name>
    <name type="common">Fusarium vascular wilt</name>
    <dbReference type="NCBI Taxonomy" id="5507"/>
    <lineage>
        <taxon>Eukaryota</taxon>
        <taxon>Fungi</taxon>
        <taxon>Dikarya</taxon>
        <taxon>Ascomycota</taxon>
        <taxon>Pezizomycotina</taxon>
        <taxon>Sordariomycetes</taxon>
        <taxon>Hypocreomycetidae</taxon>
        <taxon>Hypocreales</taxon>
        <taxon>Nectriaceae</taxon>
        <taxon>Fusarium</taxon>
        <taxon>Fusarium oxysporum species complex</taxon>
    </lineage>
</organism>